<dbReference type="AlphaFoldDB" id="A0A699KAK2"/>
<protein>
    <submittedName>
        <fullName evidence="1">Uncharacterized protein</fullName>
    </submittedName>
</protein>
<dbReference type="EMBL" id="BKCJ010485958">
    <property type="protein sequence ID" value="GFA77732.1"/>
    <property type="molecule type" value="Genomic_DNA"/>
</dbReference>
<accession>A0A699KAK2</accession>
<reference evidence="1" key="1">
    <citation type="journal article" date="2019" name="Sci. Rep.">
        <title>Draft genome of Tanacetum cinerariifolium, the natural source of mosquito coil.</title>
        <authorList>
            <person name="Yamashiro T."/>
            <person name="Shiraishi A."/>
            <person name="Satake H."/>
            <person name="Nakayama K."/>
        </authorList>
    </citation>
    <scope>NUCLEOTIDE SEQUENCE</scope>
</reference>
<gene>
    <name evidence="1" type="ORF">Tci_649704</name>
</gene>
<sequence length="70" mass="7324">MGSETKLVPNSCAMKPTLAANKTESVQYVNDKAAKNTSPNDLGLVVDVANKSGVADESNASRSMQASPRK</sequence>
<comment type="caution">
    <text evidence="1">The sequence shown here is derived from an EMBL/GenBank/DDBJ whole genome shotgun (WGS) entry which is preliminary data.</text>
</comment>
<organism evidence="1">
    <name type="scientific">Tanacetum cinerariifolium</name>
    <name type="common">Dalmatian daisy</name>
    <name type="synonym">Chrysanthemum cinerariifolium</name>
    <dbReference type="NCBI Taxonomy" id="118510"/>
    <lineage>
        <taxon>Eukaryota</taxon>
        <taxon>Viridiplantae</taxon>
        <taxon>Streptophyta</taxon>
        <taxon>Embryophyta</taxon>
        <taxon>Tracheophyta</taxon>
        <taxon>Spermatophyta</taxon>
        <taxon>Magnoliopsida</taxon>
        <taxon>eudicotyledons</taxon>
        <taxon>Gunneridae</taxon>
        <taxon>Pentapetalae</taxon>
        <taxon>asterids</taxon>
        <taxon>campanulids</taxon>
        <taxon>Asterales</taxon>
        <taxon>Asteraceae</taxon>
        <taxon>Asteroideae</taxon>
        <taxon>Anthemideae</taxon>
        <taxon>Anthemidinae</taxon>
        <taxon>Tanacetum</taxon>
    </lineage>
</organism>
<proteinExistence type="predicted"/>
<feature type="non-terminal residue" evidence="1">
    <location>
        <position position="70"/>
    </location>
</feature>
<evidence type="ECO:0000313" key="1">
    <source>
        <dbReference type="EMBL" id="GFA77732.1"/>
    </source>
</evidence>
<name>A0A699KAK2_TANCI</name>